<name>A0A2G8QT46_9RHOB</name>
<protein>
    <submittedName>
        <fullName evidence="2">Uncharacterized protein</fullName>
    </submittedName>
</protein>
<gene>
    <name evidence="2" type="ORF">P775_28525</name>
</gene>
<reference evidence="2 3" key="1">
    <citation type="submission" date="2013-09" db="EMBL/GenBank/DDBJ databases">
        <title>Genome sequencing of Phaeobacter antarcticus sp. nov. SM1211.</title>
        <authorList>
            <person name="Zhang X.-Y."/>
            <person name="Liu C."/>
            <person name="Chen X.-L."/>
            <person name="Xie B.-B."/>
            <person name="Qin Q.-L."/>
            <person name="Rong J.-C."/>
            <person name="Zhang Y.-Z."/>
        </authorList>
    </citation>
    <scope>NUCLEOTIDE SEQUENCE [LARGE SCALE GENOMIC DNA]</scope>
    <source>
        <strain evidence="2 3">SM1211</strain>
    </source>
</reference>
<feature type="transmembrane region" description="Helical" evidence="1">
    <location>
        <begin position="46"/>
        <end position="62"/>
    </location>
</feature>
<evidence type="ECO:0000313" key="3">
    <source>
        <dbReference type="Proteomes" id="UP000231259"/>
    </source>
</evidence>
<keyword evidence="1" id="KW-0812">Transmembrane</keyword>
<accession>A0A2G8QT46</accession>
<dbReference type="EMBL" id="AWWI01000186">
    <property type="protein sequence ID" value="PIL12450.1"/>
    <property type="molecule type" value="Genomic_DNA"/>
</dbReference>
<feature type="transmembrane region" description="Helical" evidence="1">
    <location>
        <begin position="7"/>
        <end position="26"/>
    </location>
</feature>
<sequence length="67" mass="7138">MIRLARIFGWGAIALGVISVAFAFVVMLQHGPQPDYSVPRTLKEGPVAMAVGFAILLLAKIADGQSR</sequence>
<keyword evidence="1" id="KW-1133">Transmembrane helix</keyword>
<keyword evidence="3" id="KW-1185">Reference proteome</keyword>
<dbReference type="Proteomes" id="UP000231259">
    <property type="component" value="Unassembled WGS sequence"/>
</dbReference>
<proteinExistence type="predicted"/>
<evidence type="ECO:0000313" key="2">
    <source>
        <dbReference type="EMBL" id="PIL12450.1"/>
    </source>
</evidence>
<evidence type="ECO:0000256" key="1">
    <source>
        <dbReference type="SAM" id="Phobius"/>
    </source>
</evidence>
<comment type="caution">
    <text evidence="2">The sequence shown here is derived from an EMBL/GenBank/DDBJ whole genome shotgun (WGS) entry which is preliminary data.</text>
</comment>
<organism evidence="2 3">
    <name type="scientific">Puniceibacterium antarcticum</name>
    <dbReference type="NCBI Taxonomy" id="1206336"/>
    <lineage>
        <taxon>Bacteria</taxon>
        <taxon>Pseudomonadati</taxon>
        <taxon>Pseudomonadota</taxon>
        <taxon>Alphaproteobacteria</taxon>
        <taxon>Rhodobacterales</taxon>
        <taxon>Paracoccaceae</taxon>
        <taxon>Puniceibacterium</taxon>
    </lineage>
</organism>
<keyword evidence="1" id="KW-0472">Membrane</keyword>
<dbReference type="AlphaFoldDB" id="A0A2G8QT46"/>